<evidence type="ECO:0000313" key="3">
    <source>
        <dbReference type="EMBL" id="CAK9016193.1"/>
    </source>
</evidence>
<gene>
    <name evidence="3" type="ORF">CCMP2556_LOCUS12406</name>
</gene>
<dbReference type="SUPFAM" id="SSF53448">
    <property type="entry name" value="Nucleotide-diphospho-sugar transferases"/>
    <property type="match status" value="1"/>
</dbReference>
<reference evidence="3 4" key="1">
    <citation type="submission" date="2024-02" db="EMBL/GenBank/DDBJ databases">
        <authorList>
            <person name="Chen Y."/>
            <person name="Shah S."/>
            <person name="Dougan E. K."/>
            <person name="Thang M."/>
            <person name="Chan C."/>
        </authorList>
    </citation>
    <scope>NUCLEOTIDE SEQUENCE [LARGE SCALE GENOMIC DNA]</scope>
</reference>
<keyword evidence="1" id="KW-0808">Transferase</keyword>
<organism evidence="3 4">
    <name type="scientific">Durusdinium trenchii</name>
    <dbReference type="NCBI Taxonomy" id="1381693"/>
    <lineage>
        <taxon>Eukaryota</taxon>
        <taxon>Sar</taxon>
        <taxon>Alveolata</taxon>
        <taxon>Dinophyceae</taxon>
        <taxon>Suessiales</taxon>
        <taxon>Symbiodiniaceae</taxon>
        <taxon>Durusdinium</taxon>
    </lineage>
</organism>
<keyword evidence="4" id="KW-1185">Reference proteome</keyword>
<dbReference type="PANTHER" id="PTHR32385:SF15">
    <property type="entry name" value="INOSITOL PHOSPHOCERAMIDE MANNOSYLTRANSFERASE 1"/>
    <property type="match status" value="1"/>
</dbReference>
<dbReference type="EMBL" id="CAXAMN010006014">
    <property type="protein sequence ID" value="CAK9016193.1"/>
    <property type="molecule type" value="Genomic_DNA"/>
</dbReference>
<dbReference type="InterPro" id="IPR029044">
    <property type="entry name" value="Nucleotide-diphossugar_trans"/>
</dbReference>
<accession>A0ABP0JPA1</accession>
<name>A0ABP0JPA1_9DINO</name>
<comment type="caution">
    <text evidence="3">The sequence shown here is derived from an EMBL/GenBank/DDBJ whole genome shotgun (WGS) entry which is preliminary data.</text>
</comment>
<dbReference type="Pfam" id="PF04488">
    <property type="entry name" value="Gly_transf_sug"/>
    <property type="match status" value="1"/>
</dbReference>
<evidence type="ECO:0000256" key="1">
    <source>
        <dbReference type="ARBA" id="ARBA00022679"/>
    </source>
</evidence>
<evidence type="ECO:0000313" key="4">
    <source>
        <dbReference type="Proteomes" id="UP001642484"/>
    </source>
</evidence>
<proteinExistence type="predicted"/>
<feature type="chain" id="PRO_5046572913" evidence="2">
    <location>
        <begin position="21"/>
        <end position="384"/>
    </location>
</feature>
<dbReference type="PANTHER" id="PTHR32385">
    <property type="entry name" value="MANNOSYL PHOSPHORYLINOSITOL CERAMIDE SYNTHASE"/>
    <property type="match status" value="1"/>
</dbReference>
<dbReference type="InterPro" id="IPR007577">
    <property type="entry name" value="GlycoTrfase_DXD_sugar-bd_CS"/>
</dbReference>
<sequence length="384" mass="43448">MLWPRLGALTLLYFSGSTWAEERSVSSLGLIRSHSRKHFKHHGTELLATSADGQLEPEPLGQAAGPDPGKCNIFSLWEKPSHLEQQPLFERLVLEAWRRHSNGFCNEPFLITDENVREAVPDLPEEYFRLPYPAAKSDFIRYAVLHHHGGVYIDFDMLTIQDVDQIVKKVKKLDLVSYSDGQDGSDCRGFSSNFLGGRKNSSFHLAVWEAQKAAVSQHCNISEKGLEKVCCFDDTKQECHIPWGGLGEQISHKVFAASPPKSAFCFSGDESFNPDRFEFVLEHKQKMEEAEVEFNAKKVARPFDRGLYHFFNALHGWEKHSCADLFNNSTVVGHLFSKSFSSGRGSKPRKGKESDSFLRWHPEFQNVSKNYIVDGRPLPCALGQ</sequence>
<evidence type="ECO:0000256" key="2">
    <source>
        <dbReference type="SAM" id="SignalP"/>
    </source>
</evidence>
<protein>
    <submittedName>
        <fullName evidence="3">Uncharacterized protein</fullName>
    </submittedName>
</protein>
<dbReference type="InterPro" id="IPR051706">
    <property type="entry name" value="Glycosyltransferase_domain"/>
</dbReference>
<dbReference type="Gene3D" id="3.90.550.20">
    <property type="match status" value="1"/>
</dbReference>
<keyword evidence="2" id="KW-0732">Signal</keyword>
<dbReference type="Proteomes" id="UP001642484">
    <property type="component" value="Unassembled WGS sequence"/>
</dbReference>
<feature type="signal peptide" evidence="2">
    <location>
        <begin position="1"/>
        <end position="20"/>
    </location>
</feature>